<dbReference type="InterPro" id="IPR029787">
    <property type="entry name" value="Nucleotide_cyclase"/>
</dbReference>
<dbReference type="AlphaFoldDB" id="A0A437RCX2"/>
<dbReference type="CDD" id="cd01949">
    <property type="entry name" value="GGDEF"/>
    <property type="match status" value="1"/>
</dbReference>
<dbReference type="SMART" id="SM00267">
    <property type="entry name" value="GGDEF"/>
    <property type="match status" value="1"/>
</dbReference>
<accession>A0A437RCX2</accession>
<evidence type="ECO:0000259" key="1">
    <source>
        <dbReference type="PROSITE" id="PS50887"/>
    </source>
</evidence>
<dbReference type="InterPro" id="IPR000160">
    <property type="entry name" value="GGDEF_dom"/>
</dbReference>
<dbReference type="InterPro" id="IPR052155">
    <property type="entry name" value="Biofilm_reg_signaling"/>
</dbReference>
<gene>
    <name evidence="2" type="ORF">EOE66_18195</name>
</gene>
<dbReference type="PROSITE" id="PS50887">
    <property type="entry name" value="GGDEF"/>
    <property type="match status" value="1"/>
</dbReference>
<dbReference type="Pfam" id="PF00990">
    <property type="entry name" value="GGDEF"/>
    <property type="match status" value="1"/>
</dbReference>
<feature type="domain" description="GGDEF" evidence="1">
    <location>
        <begin position="157"/>
        <end position="290"/>
    </location>
</feature>
<dbReference type="PANTHER" id="PTHR44757:SF2">
    <property type="entry name" value="BIOFILM ARCHITECTURE MAINTENANCE PROTEIN MBAA"/>
    <property type="match status" value="1"/>
</dbReference>
<reference evidence="2 3" key="1">
    <citation type="submission" date="2019-01" db="EMBL/GenBank/DDBJ databases">
        <authorList>
            <person name="Chen W.-M."/>
        </authorList>
    </citation>
    <scope>NUCLEOTIDE SEQUENCE [LARGE SCALE GENOMIC DNA]</scope>
    <source>
        <strain evidence="2 3">KYPY4</strain>
    </source>
</reference>
<evidence type="ECO:0000313" key="3">
    <source>
        <dbReference type="Proteomes" id="UP000285575"/>
    </source>
</evidence>
<dbReference type="SUPFAM" id="SSF55073">
    <property type="entry name" value="Nucleotide cyclase"/>
    <property type="match status" value="1"/>
</dbReference>
<dbReference type="RefSeq" id="WP_128230137.1">
    <property type="nucleotide sequence ID" value="NZ_SACR01000005.1"/>
</dbReference>
<evidence type="ECO:0000313" key="2">
    <source>
        <dbReference type="EMBL" id="RVU44592.1"/>
    </source>
</evidence>
<sequence>MSLAPLSVLVLGPSAPGCVSALQAAGFDVSQRPEGSPAHGADAVLLWAPDAAALAALLRRSDLPPLAFDHALVVLGPAGTPVDTAAEDTLLSLGVEALLPADEAALPRAVRQAVLRKRHERQARNAYATDLATGLPHQAQLLEHMTQLLALRERVPAPMVLLVLRVEGYAAAATRLGAEAANVLRRKVAVRLRTGLRAGDVVAAVGPDAFGVLLGHLEAQADGERVAAKLLRTLQQPLVVAGQPCPVQASVGIALFPAHGKDAQSLLQRAIAQANSVGTVGREGYAVRTERGPAAAANDEDA</sequence>
<dbReference type="NCBIfam" id="TIGR00254">
    <property type="entry name" value="GGDEF"/>
    <property type="match status" value="1"/>
</dbReference>
<organism evidence="2 3">
    <name type="scientific">Rubrivivax rivuli</name>
    <dbReference type="NCBI Taxonomy" id="1862385"/>
    <lineage>
        <taxon>Bacteria</taxon>
        <taxon>Pseudomonadati</taxon>
        <taxon>Pseudomonadota</taxon>
        <taxon>Betaproteobacteria</taxon>
        <taxon>Burkholderiales</taxon>
        <taxon>Sphaerotilaceae</taxon>
        <taxon>Rubrivivax</taxon>
    </lineage>
</organism>
<dbReference type="OrthoDB" id="5289013at2"/>
<protein>
    <submittedName>
        <fullName evidence="2">GGDEF domain-containing protein</fullName>
    </submittedName>
</protein>
<proteinExistence type="predicted"/>
<comment type="caution">
    <text evidence="2">The sequence shown here is derived from an EMBL/GenBank/DDBJ whole genome shotgun (WGS) entry which is preliminary data.</text>
</comment>
<dbReference type="InterPro" id="IPR043128">
    <property type="entry name" value="Rev_trsase/Diguanyl_cyclase"/>
</dbReference>
<keyword evidence="3" id="KW-1185">Reference proteome</keyword>
<name>A0A437RCX2_9BURK</name>
<dbReference type="EMBL" id="SACR01000005">
    <property type="protein sequence ID" value="RVU44592.1"/>
    <property type="molecule type" value="Genomic_DNA"/>
</dbReference>
<dbReference type="Gene3D" id="3.30.70.270">
    <property type="match status" value="1"/>
</dbReference>
<dbReference type="PANTHER" id="PTHR44757">
    <property type="entry name" value="DIGUANYLATE CYCLASE DGCP"/>
    <property type="match status" value="1"/>
</dbReference>
<dbReference type="Proteomes" id="UP000285575">
    <property type="component" value="Unassembled WGS sequence"/>
</dbReference>